<evidence type="ECO:0000313" key="2">
    <source>
        <dbReference type="Proteomes" id="UP000789901"/>
    </source>
</evidence>
<keyword evidence="2" id="KW-1185">Reference proteome</keyword>
<comment type="caution">
    <text evidence="1">The sequence shown here is derived from an EMBL/GenBank/DDBJ whole genome shotgun (WGS) entry which is preliminary data.</text>
</comment>
<dbReference type="EMBL" id="CAJVQB010015757">
    <property type="protein sequence ID" value="CAG8776420.1"/>
    <property type="molecule type" value="Genomic_DNA"/>
</dbReference>
<proteinExistence type="predicted"/>
<reference evidence="1 2" key="1">
    <citation type="submission" date="2021-06" db="EMBL/GenBank/DDBJ databases">
        <authorList>
            <person name="Kallberg Y."/>
            <person name="Tangrot J."/>
            <person name="Rosling A."/>
        </authorList>
    </citation>
    <scope>NUCLEOTIDE SEQUENCE [LARGE SCALE GENOMIC DNA]</scope>
    <source>
        <strain evidence="1 2">120-4 pot B 10/14</strain>
    </source>
</reference>
<protein>
    <submittedName>
        <fullName evidence="1">38068_t:CDS:1</fullName>
    </submittedName>
</protein>
<sequence length="70" mass="8536">MVIHDQWVEEEYEKEQNSLVEIMARLIDTIMFHLPVNYEIEVTSTERQSIAKWNDRKIMQQAPKEFKHFI</sequence>
<name>A0ABN7VIV8_GIGMA</name>
<dbReference type="Proteomes" id="UP000789901">
    <property type="component" value="Unassembled WGS sequence"/>
</dbReference>
<evidence type="ECO:0000313" key="1">
    <source>
        <dbReference type="EMBL" id="CAG8776420.1"/>
    </source>
</evidence>
<organism evidence="1 2">
    <name type="scientific">Gigaspora margarita</name>
    <dbReference type="NCBI Taxonomy" id="4874"/>
    <lineage>
        <taxon>Eukaryota</taxon>
        <taxon>Fungi</taxon>
        <taxon>Fungi incertae sedis</taxon>
        <taxon>Mucoromycota</taxon>
        <taxon>Glomeromycotina</taxon>
        <taxon>Glomeromycetes</taxon>
        <taxon>Diversisporales</taxon>
        <taxon>Gigasporaceae</taxon>
        <taxon>Gigaspora</taxon>
    </lineage>
</organism>
<gene>
    <name evidence="1" type="ORF">GMARGA_LOCUS19126</name>
</gene>
<accession>A0ABN7VIV8</accession>